<dbReference type="InterPro" id="IPR042171">
    <property type="entry name" value="Acyl-CoA_hotdog"/>
</dbReference>
<proteinExistence type="predicted"/>
<dbReference type="SUPFAM" id="SSF54637">
    <property type="entry name" value="Thioesterase/thiol ester dehydrase-isomerase"/>
    <property type="match status" value="1"/>
</dbReference>
<evidence type="ECO:0000313" key="2">
    <source>
        <dbReference type="EMBL" id="GAA1747076.1"/>
    </source>
</evidence>
<keyword evidence="3" id="KW-1185">Reference proteome</keyword>
<reference evidence="3" key="1">
    <citation type="journal article" date="2019" name="Int. J. Syst. Evol. Microbiol.">
        <title>The Global Catalogue of Microorganisms (GCM) 10K type strain sequencing project: providing services to taxonomists for standard genome sequencing and annotation.</title>
        <authorList>
            <consortium name="The Broad Institute Genomics Platform"/>
            <consortium name="The Broad Institute Genome Sequencing Center for Infectious Disease"/>
            <person name="Wu L."/>
            <person name="Ma J."/>
        </authorList>
    </citation>
    <scope>NUCLEOTIDE SEQUENCE [LARGE SCALE GENOMIC DNA]</scope>
    <source>
        <strain evidence="3">JCM 15591</strain>
    </source>
</reference>
<dbReference type="Gene3D" id="2.40.160.210">
    <property type="entry name" value="Acyl-CoA thioesterase, double hotdog domain"/>
    <property type="match status" value="1"/>
</dbReference>
<protein>
    <recommendedName>
        <fullName evidence="1">Acyl-CoA thioesterase-like C-terminal domain-containing protein</fullName>
    </recommendedName>
</protein>
<dbReference type="PANTHER" id="PTHR38110:SF1">
    <property type="entry name" value="THIOESTERASE DOMAIN-CONTAINING PROTEIN"/>
    <property type="match status" value="1"/>
</dbReference>
<dbReference type="InterPro" id="IPR049450">
    <property type="entry name" value="ACOT8-like_C"/>
</dbReference>
<comment type="caution">
    <text evidence="2">The sequence shown here is derived from an EMBL/GenBank/DDBJ whole genome shotgun (WGS) entry which is preliminary data.</text>
</comment>
<dbReference type="EMBL" id="BAAAPN010000014">
    <property type="protein sequence ID" value="GAA1747076.1"/>
    <property type="molecule type" value="Genomic_DNA"/>
</dbReference>
<organism evidence="2 3">
    <name type="scientific">Nostocoides vanveenii</name>
    <dbReference type="NCBI Taxonomy" id="330835"/>
    <lineage>
        <taxon>Bacteria</taxon>
        <taxon>Bacillati</taxon>
        <taxon>Actinomycetota</taxon>
        <taxon>Actinomycetes</taxon>
        <taxon>Micrococcales</taxon>
        <taxon>Intrasporangiaceae</taxon>
        <taxon>Nostocoides</taxon>
    </lineage>
</organism>
<evidence type="ECO:0000259" key="1">
    <source>
        <dbReference type="Pfam" id="PF20789"/>
    </source>
</evidence>
<dbReference type="Proteomes" id="UP001501475">
    <property type="component" value="Unassembled WGS sequence"/>
</dbReference>
<dbReference type="InterPro" id="IPR029069">
    <property type="entry name" value="HotDog_dom_sf"/>
</dbReference>
<feature type="domain" description="Acyl-CoA thioesterase-like C-terminal" evidence="1">
    <location>
        <begin position="2"/>
        <end position="76"/>
    </location>
</feature>
<sequence length="85" mass="9379">MLLLVVDALPPATFDLGMPGWAPTLELTAHVRAKPAPGPLRVRHVTRNVAHGMFEEDCEVWDSDDRLVAQSRQLALLPRKGGRTL</sequence>
<evidence type="ECO:0000313" key="3">
    <source>
        <dbReference type="Proteomes" id="UP001501475"/>
    </source>
</evidence>
<dbReference type="RefSeq" id="WP_344061535.1">
    <property type="nucleotide sequence ID" value="NZ_BAAAPN010000014.1"/>
</dbReference>
<accession>A0ABP4W4G9</accession>
<dbReference type="InterPro" id="IPR052389">
    <property type="entry name" value="Sec_Metab_Biosynth-Assoc"/>
</dbReference>
<dbReference type="Pfam" id="PF20789">
    <property type="entry name" value="4HBT_3C"/>
    <property type="match status" value="1"/>
</dbReference>
<gene>
    <name evidence="2" type="ORF">GCM10009810_04600</name>
</gene>
<dbReference type="PANTHER" id="PTHR38110">
    <property type="entry name" value="CHROMOSOME 23, WHOLE GENOME SHOTGUN SEQUENCE"/>
    <property type="match status" value="1"/>
</dbReference>
<name>A0ABP4W4G9_9MICO</name>